<dbReference type="PANTHER" id="PTHR30055">
    <property type="entry name" value="HTH-TYPE TRANSCRIPTIONAL REGULATOR RUTR"/>
    <property type="match status" value="1"/>
</dbReference>
<dbReference type="KEGG" id="gbr:Gbro_3973"/>
<dbReference type="AlphaFoldDB" id="D0L3Z4"/>
<reference evidence="4 5" key="2">
    <citation type="journal article" date="2010" name="Stand. Genomic Sci.">
        <title>Complete genome sequence of Gordonia bronchialis type strain (3410).</title>
        <authorList>
            <person name="Ivanova N."/>
            <person name="Sikorski J."/>
            <person name="Jando M."/>
            <person name="Lapidus A."/>
            <person name="Nolan M."/>
            <person name="Lucas S."/>
            <person name="Del Rio T.G."/>
            <person name="Tice H."/>
            <person name="Copeland A."/>
            <person name="Cheng J.F."/>
            <person name="Chen F."/>
            <person name="Bruce D."/>
            <person name="Goodwin L."/>
            <person name="Pitluck S."/>
            <person name="Mavromatis K."/>
            <person name="Ovchinnikova G."/>
            <person name="Pati A."/>
            <person name="Chen A."/>
            <person name="Palaniappan K."/>
            <person name="Land M."/>
            <person name="Hauser L."/>
            <person name="Chang Y.J."/>
            <person name="Jeffries C.D."/>
            <person name="Chain P."/>
            <person name="Saunders E."/>
            <person name="Han C."/>
            <person name="Detter J.C."/>
            <person name="Brettin T."/>
            <person name="Rohde M."/>
            <person name="Goker M."/>
            <person name="Bristow J."/>
            <person name="Eisen J.A."/>
            <person name="Markowitz V."/>
            <person name="Hugenholtz P."/>
            <person name="Klenk H.P."/>
            <person name="Kyrpides N.C."/>
        </authorList>
    </citation>
    <scope>NUCLEOTIDE SEQUENCE [LARGE SCALE GENOMIC DNA]</scope>
    <source>
        <strain evidence="5">ATCC 25592 / DSM 43247 / BCRC 13721 / JCM 3198 / KCTC 3076 / NBRC 16047 / NCTC 10667</strain>
    </source>
</reference>
<dbReference type="Proteomes" id="UP000001219">
    <property type="component" value="Chromosome"/>
</dbReference>
<dbReference type="PROSITE" id="PS50977">
    <property type="entry name" value="HTH_TETR_2"/>
    <property type="match status" value="1"/>
</dbReference>
<feature type="DNA-binding region" description="H-T-H motif" evidence="2">
    <location>
        <begin position="37"/>
        <end position="56"/>
    </location>
</feature>
<dbReference type="InterPro" id="IPR001647">
    <property type="entry name" value="HTH_TetR"/>
</dbReference>
<evidence type="ECO:0000259" key="3">
    <source>
        <dbReference type="PROSITE" id="PS50977"/>
    </source>
</evidence>
<dbReference type="InterPro" id="IPR050109">
    <property type="entry name" value="HTH-type_TetR-like_transc_reg"/>
</dbReference>
<proteinExistence type="predicted"/>
<dbReference type="EMBL" id="CP001802">
    <property type="protein sequence ID" value="ACY23147.1"/>
    <property type="molecule type" value="Genomic_DNA"/>
</dbReference>
<dbReference type="PRINTS" id="PR00455">
    <property type="entry name" value="HTHTETR"/>
</dbReference>
<gene>
    <name evidence="4" type="ordered locus">Gbro_3973</name>
</gene>
<dbReference type="Gene3D" id="1.10.357.10">
    <property type="entry name" value="Tetracycline Repressor, domain 2"/>
    <property type="match status" value="1"/>
</dbReference>
<dbReference type="InterPro" id="IPR009057">
    <property type="entry name" value="Homeodomain-like_sf"/>
</dbReference>
<keyword evidence="1 2" id="KW-0238">DNA-binding</keyword>
<sequence>MRTHGWGGRVPVNDDEAVARILAATRSTIDRRGSSTSLADVARELGVTRQTVYRYFAGTDELLAATALGAVDDLLDRMAQRLRGMTAPDAALIEGIAAVLEELHEDSYVGLLLQPEHISLPVLGEMTSDLGRRFARSMVERMDVDWAGAGYGEAELDAVAEIVLRTVQSMVIDPGTPPRTGAGLRRFLDVWTGSAIRQIGRGGT</sequence>
<organism evidence="4 5">
    <name type="scientific">Gordonia bronchialis (strain ATCC 25592 / DSM 43247 / BCRC 13721 / JCM 3198 / KCTC 3076 / NBRC 16047 / NCTC 10667)</name>
    <name type="common">Rhodococcus bronchialis</name>
    <dbReference type="NCBI Taxonomy" id="526226"/>
    <lineage>
        <taxon>Bacteria</taxon>
        <taxon>Bacillati</taxon>
        <taxon>Actinomycetota</taxon>
        <taxon>Actinomycetes</taxon>
        <taxon>Mycobacteriales</taxon>
        <taxon>Gordoniaceae</taxon>
        <taxon>Gordonia</taxon>
    </lineage>
</organism>
<evidence type="ECO:0000313" key="4">
    <source>
        <dbReference type="EMBL" id="ACY23147.1"/>
    </source>
</evidence>
<keyword evidence="5" id="KW-1185">Reference proteome</keyword>
<dbReference type="SUPFAM" id="SSF46689">
    <property type="entry name" value="Homeodomain-like"/>
    <property type="match status" value="1"/>
</dbReference>
<dbReference type="OrthoDB" id="3212503at2"/>
<protein>
    <submittedName>
        <fullName evidence="4">Regulatory protein TetR</fullName>
    </submittedName>
</protein>
<evidence type="ECO:0000313" key="5">
    <source>
        <dbReference type="Proteomes" id="UP000001219"/>
    </source>
</evidence>
<reference evidence="5" key="1">
    <citation type="submission" date="2009-10" db="EMBL/GenBank/DDBJ databases">
        <title>The complete chromosome of Gordonia bronchialis DSM 43247.</title>
        <authorList>
            <consortium name="US DOE Joint Genome Institute (JGI-PGF)"/>
            <person name="Lucas S."/>
            <person name="Copeland A."/>
            <person name="Lapidus A."/>
            <person name="Glavina del Rio T."/>
            <person name="Dalin E."/>
            <person name="Tice H."/>
            <person name="Bruce D."/>
            <person name="Goodwin L."/>
            <person name="Pitluck S."/>
            <person name="Kyrpides N."/>
            <person name="Mavromatis K."/>
            <person name="Ivanova N."/>
            <person name="Ovchinnikova G."/>
            <person name="Saunders E."/>
            <person name="Brettin T."/>
            <person name="Detter J.C."/>
            <person name="Han C."/>
            <person name="Larimer F."/>
            <person name="Land M."/>
            <person name="Hauser L."/>
            <person name="Markowitz V."/>
            <person name="Cheng J.-F."/>
            <person name="Hugenholtz P."/>
            <person name="Woyke T."/>
            <person name="Wu D."/>
            <person name="Jando M."/>
            <person name="Schneider S."/>
            <person name="Goeker M."/>
            <person name="Klenk H.-P."/>
            <person name="Eisen J.A."/>
        </authorList>
    </citation>
    <scope>NUCLEOTIDE SEQUENCE [LARGE SCALE GENOMIC DNA]</scope>
    <source>
        <strain evidence="5">ATCC 25592 / DSM 43247 / BCRC 13721 / JCM 3198 / KCTC 3076 / NBRC 16047 / NCTC 10667</strain>
    </source>
</reference>
<evidence type="ECO:0000256" key="2">
    <source>
        <dbReference type="PROSITE-ProRule" id="PRU00335"/>
    </source>
</evidence>
<dbReference type="eggNOG" id="COG1309">
    <property type="taxonomic scope" value="Bacteria"/>
</dbReference>
<feature type="domain" description="HTH tetR-type" evidence="3">
    <location>
        <begin position="15"/>
        <end position="74"/>
    </location>
</feature>
<dbReference type="GO" id="GO:0003700">
    <property type="term" value="F:DNA-binding transcription factor activity"/>
    <property type="evidence" value="ECO:0007669"/>
    <property type="project" value="TreeGrafter"/>
</dbReference>
<dbReference type="PANTHER" id="PTHR30055:SF153">
    <property type="entry name" value="HTH-TYPE TRANSCRIPTIONAL REPRESSOR RV3405C"/>
    <property type="match status" value="1"/>
</dbReference>
<accession>D0L3Z4</accession>
<dbReference type="RefSeq" id="WP_012835650.1">
    <property type="nucleotide sequence ID" value="NC_013441.1"/>
</dbReference>
<dbReference type="STRING" id="526226.Gbro_3973"/>
<dbReference type="Pfam" id="PF00440">
    <property type="entry name" value="TetR_N"/>
    <property type="match status" value="1"/>
</dbReference>
<evidence type="ECO:0000256" key="1">
    <source>
        <dbReference type="ARBA" id="ARBA00023125"/>
    </source>
</evidence>
<dbReference type="HOGENOM" id="CLU_069356_39_4_11"/>
<dbReference type="GO" id="GO:0000976">
    <property type="term" value="F:transcription cis-regulatory region binding"/>
    <property type="evidence" value="ECO:0007669"/>
    <property type="project" value="TreeGrafter"/>
</dbReference>
<name>D0L3Z4_GORB4</name>